<evidence type="ECO:0000256" key="2">
    <source>
        <dbReference type="ARBA" id="ARBA00009477"/>
    </source>
</evidence>
<feature type="compositionally biased region" description="Low complexity" evidence="3">
    <location>
        <begin position="422"/>
        <end position="444"/>
    </location>
</feature>
<dbReference type="InterPro" id="IPR058624">
    <property type="entry name" value="MdtA-like_HH"/>
</dbReference>
<dbReference type="PROSITE" id="PS51257">
    <property type="entry name" value="PROKAR_LIPOPROTEIN"/>
    <property type="match status" value="1"/>
</dbReference>
<gene>
    <name evidence="8" type="ORF">CAL13_05720</name>
</gene>
<comment type="similarity">
    <text evidence="2">Belongs to the membrane fusion protein (MFP) (TC 8.A.1) family.</text>
</comment>
<evidence type="ECO:0000256" key="1">
    <source>
        <dbReference type="ARBA" id="ARBA00004196"/>
    </source>
</evidence>
<dbReference type="InterPro" id="IPR058625">
    <property type="entry name" value="MdtA-like_BSH"/>
</dbReference>
<feature type="region of interest" description="Disordered" evidence="3">
    <location>
        <begin position="376"/>
        <end position="444"/>
    </location>
</feature>
<dbReference type="PANTHER" id="PTHR30158:SF3">
    <property type="entry name" value="MULTIDRUG EFFLUX PUMP SUBUNIT ACRA-RELATED"/>
    <property type="match status" value="1"/>
</dbReference>
<feature type="domain" description="Multidrug resistance protein MdtA-like alpha-helical hairpin" evidence="4">
    <location>
        <begin position="107"/>
        <end position="176"/>
    </location>
</feature>
<reference evidence="8 9" key="1">
    <citation type="submission" date="2017-05" db="EMBL/GenBank/DDBJ databases">
        <title>Complete and WGS of Bordetella genogroups.</title>
        <authorList>
            <person name="Spilker T."/>
            <person name="LiPuma J."/>
        </authorList>
    </citation>
    <scope>NUCLEOTIDE SEQUENCE [LARGE SCALE GENOMIC DNA]</scope>
    <source>
        <strain evidence="8 9">AU17164</strain>
    </source>
</reference>
<feature type="compositionally biased region" description="Low complexity" evidence="3">
    <location>
        <begin position="404"/>
        <end position="413"/>
    </location>
</feature>
<dbReference type="Pfam" id="PF25967">
    <property type="entry name" value="RND-MFP_C"/>
    <property type="match status" value="1"/>
</dbReference>
<feature type="domain" description="Multidrug resistance protein MdtA-like beta-barrel" evidence="6">
    <location>
        <begin position="213"/>
        <end position="302"/>
    </location>
</feature>
<evidence type="ECO:0000256" key="3">
    <source>
        <dbReference type="SAM" id="MobiDB-lite"/>
    </source>
</evidence>
<dbReference type="Gene3D" id="2.40.50.100">
    <property type="match status" value="1"/>
</dbReference>
<proteinExistence type="inferred from homology"/>
<evidence type="ECO:0000259" key="6">
    <source>
        <dbReference type="Pfam" id="PF25944"/>
    </source>
</evidence>
<dbReference type="Pfam" id="PF25944">
    <property type="entry name" value="Beta-barrel_RND"/>
    <property type="match status" value="1"/>
</dbReference>
<dbReference type="Pfam" id="PF25917">
    <property type="entry name" value="BSH_RND"/>
    <property type="match status" value="1"/>
</dbReference>
<evidence type="ECO:0000259" key="5">
    <source>
        <dbReference type="Pfam" id="PF25917"/>
    </source>
</evidence>
<feature type="domain" description="Multidrug resistance protein MdtA-like C-terminal permuted SH3" evidence="7">
    <location>
        <begin position="307"/>
        <end position="368"/>
    </location>
</feature>
<dbReference type="SUPFAM" id="SSF111369">
    <property type="entry name" value="HlyD-like secretion proteins"/>
    <property type="match status" value="1"/>
</dbReference>
<dbReference type="RefSeq" id="WP_086071787.1">
    <property type="nucleotide sequence ID" value="NZ_CP021109.1"/>
</dbReference>
<dbReference type="Gene3D" id="2.40.420.20">
    <property type="match status" value="1"/>
</dbReference>
<dbReference type="AlphaFoldDB" id="A0A1W6YXP7"/>
<evidence type="ECO:0000313" key="8">
    <source>
        <dbReference type="EMBL" id="ARP85761.1"/>
    </source>
</evidence>
<dbReference type="NCBIfam" id="TIGR01730">
    <property type="entry name" value="RND_mfp"/>
    <property type="match status" value="1"/>
</dbReference>
<dbReference type="InterPro" id="IPR006143">
    <property type="entry name" value="RND_pump_MFP"/>
</dbReference>
<keyword evidence="9" id="KW-1185">Reference proteome</keyword>
<comment type="subcellular location">
    <subcellularLocation>
        <location evidence="1">Cell envelope</location>
    </subcellularLocation>
</comment>
<dbReference type="InterPro" id="IPR058626">
    <property type="entry name" value="MdtA-like_b-barrel"/>
</dbReference>
<evidence type="ECO:0000259" key="4">
    <source>
        <dbReference type="Pfam" id="PF25876"/>
    </source>
</evidence>
<dbReference type="InterPro" id="IPR058627">
    <property type="entry name" value="MdtA-like_C"/>
</dbReference>
<name>A0A1W6YXP7_9BORD</name>
<dbReference type="PANTHER" id="PTHR30158">
    <property type="entry name" value="ACRA/E-RELATED COMPONENT OF DRUG EFFLUX TRANSPORTER"/>
    <property type="match status" value="1"/>
</dbReference>
<feature type="domain" description="Multidrug resistance protein MdtA-like barrel-sandwich hybrid" evidence="5">
    <location>
        <begin position="66"/>
        <end position="209"/>
    </location>
</feature>
<accession>A0A1W6YXP7</accession>
<sequence>MHFAPPRTHTRVSRPLGAAIVAALLLAGCGEKPQMNPGPPQVSVITVQPERTPRVADLPGRVDAVREAEIRARVTGIVQKIVFQQGGDVKENDLLFKIDPAQYKAAYDQAAAQLKQSQADLYSAKALADRYAPLVKANAVSKQEYDNAVASYRQADAAVAAAKANLQNAAINLGYTNVTSPIKGRIGKPLVTEGALVEASSATQMALVQQLDPIYVDFTQSTSDLAALRKAFNAGQLQKVGNDAALAKVVLEDGSEYQHAGKLLFTGITVDPTTGQVNLRAEFPNPDQVLLPGMYVRVRLTQGISDQALLVPQQALQRTPDGMQSLMLVKDGKIDQVTVTTGEAINGRWIVTSGLKAGDVVVVEGFQKVRPGAPVQVSQWAPGKGNAAAGQGAAQPGQGGQSGQQGAPAAGQQGQPGGQQGQGAQSGQQGAPAQPAQPSSAQKS</sequence>
<protein>
    <submittedName>
        <fullName evidence="8">Efflux transporter periplasmic adaptor subunit</fullName>
    </submittedName>
</protein>
<organism evidence="8 9">
    <name type="scientific">Bordetella genomosp. 9</name>
    <dbReference type="NCBI Taxonomy" id="1416803"/>
    <lineage>
        <taxon>Bacteria</taxon>
        <taxon>Pseudomonadati</taxon>
        <taxon>Pseudomonadota</taxon>
        <taxon>Betaproteobacteria</taxon>
        <taxon>Burkholderiales</taxon>
        <taxon>Alcaligenaceae</taxon>
        <taxon>Bordetella</taxon>
    </lineage>
</organism>
<dbReference type="Pfam" id="PF25876">
    <property type="entry name" value="HH_MFP_RND"/>
    <property type="match status" value="1"/>
</dbReference>
<evidence type="ECO:0000313" key="9">
    <source>
        <dbReference type="Proteomes" id="UP000194139"/>
    </source>
</evidence>
<dbReference type="Gene3D" id="2.40.30.170">
    <property type="match status" value="1"/>
</dbReference>
<dbReference type="GO" id="GO:0046677">
    <property type="term" value="P:response to antibiotic"/>
    <property type="evidence" value="ECO:0007669"/>
    <property type="project" value="TreeGrafter"/>
</dbReference>
<dbReference type="Proteomes" id="UP000194139">
    <property type="component" value="Chromosome"/>
</dbReference>
<dbReference type="Gene3D" id="1.10.287.470">
    <property type="entry name" value="Helix hairpin bin"/>
    <property type="match status" value="1"/>
</dbReference>
<dbReference type="GO" id="GO:0005886">
    <property type="term" value="C:plasma membrane"/>
    <property type="evidence" value="ECO:0007669"/>
    <property type="project" value="UniProtKB-SubCell"/>
</dbReference>
<dbReference type="GO" id="GO:0022857">
    <property type="term" value="F:transmembrane transporter activity"/>
    <property type="evidence" value="ECO:0007669"/>
    <property type="project" value="InterPro"/>
</dbReference>
<feature type="compositionally biased region" description="Low complexity" evidence="3">
    <location>
        <begin position="387"/>
        <end position="396"/>
    </location>
</feature>
<dbReference type="FunFam" id="2.40.420.20:FF:000001">
    <property type="entry name" value="Efflux RND transporter periplasmic adaptor subunit"/>
    <property type="match status" value="1"/>
</dbReference>
<dbReference type="EMBL" id="CP021109">
    <property type="protein sequence ID" value="ARP85761.1"/>
    <property type="molecule type" value="Genomic_DNA"/>
</dbReference>
<evidence type="ECO:0000259" key="7">
    <source>
        <dbReference type="Pfam" id="PF25967"/>
    </source>
</evidence>